<reference evidence="3" key="4">
    <citation type="journal article" date="2015" name="G3 (Bethesda)">
        <title>Genome sequences of three phytopathogenic species of the Magnaporthaceae family of fungi.</title>
        <authorList>
            <person name="Okagaki L.H."/>
            <person name="Nunes C.C."/>
            <person name="Sailsbery J."/>
            <person name="Clay B."/>
            <person name="Brown D."/>
            <person name="John T."/>
            <person name="Oh Y."/>
            <person name="Young N."/>
            <person name="Fitzgerald M."/>
            <person name="Haas B.J."/>
            <person name="Zeng Q."/>
            <person name="Young S."/>
            <person name="Adiconis X."/>
            <person name="Fan L."/>
            <person name="Levin J.Z."/>
            <person name="Mitchell T.K."/>
            <person name="Okubara P.A."/>
            <person name="Farman M.L."/>
            <person name="Kohn L.M."/>
            <person name="Birren B."/>
            <person name="Ma L.-J."/>
            <person name="Dean R.A."/>
        </authorList>
    </citation>
    <scope>NUCLEOTIDE SEQUENCE</scope>
    <source>
        <strain evidence="3">R3-111a-1</strain>
    </source>
</reference>
<dbReference type="EMBL" id="GL385397">
    <property type="protein sequence ID" value="EJT77003.1"/>
    <property type="molecule type" value="Genomic_DNA"/>
</dbReference>
<dbReference type="SUPFAM" id="SSF53613">
    <property type="entry name" value="Ribokinase-like"/>
    <property type="match status" value="1"/>
</dbReference>
<reference evidence="4" key="1">
    <citation type="submission" date="2010-07" db="EMBL/GenBank/DDBJ databases">
        <title>The genome sequence of Gaeumannomyces graminis var. tritici strain R3-111a-1.</title>
        <authorList>
            <consortium name="The Broad Institute Genome Sequencing Platform"/>
            <person name="Ma L.-J."/>
            <person name="Dead R."/>
            <person name="Young S."/>
            <person name="Zeng Q."/>
            <person name="Koehrsen M."/>
            <person name="Alvarado L."/>
            <person name="Berlin A."/>
            <person name="Chapman S.B."/>
            <person name="Chen Z."/>
            <person name="Freedman E."/>
            <person name="Gellesch M."/>
            <person name="Goldberg J."/>
            <person name="Griggs A."/>
            <person name="Gujja S."/>
            <person name="Heilman E.R."/>
            <person name="Heiman D."/>
            <person name="Hepburn T."/>
            <person name="Howarth C."/>
            <person name="Jen D."/>
            <person name="Larson L."/>
            <person name="Mehta T."/>
            <person name="Neiman D."/>
            <person name="Pearson M."/>
            <person name="Roberts A."/>
            <person name="Saif S."/>
            <person name="Shea T."/>
            <person name="Shenoy N."/>
            <person name="Sisk P."/>
            <person name="Stolte C."/>
            <person name="Sykes S."/>
            <person name="Walk T."/>
            <person name="White J."/>
            <person name="Yandava C."/>
            <person name="Haas B."/>
            <person name="Nusbaum C."/>
            <person name="Birren B."/>
        </authorList>
    </citation>
    <scope>NUCLEOTIDE SEQUENCE [LARGE SCALE GENOMIC DNA]</scope>
    <source>
        <strain evidence="4">R3-111a-1</strain>
    </source>
</reference>
<dbReference type="InterPro" id="IPR029056">
    <property type="entry name" value="Ribokinase-like"/>
</dbReference>
<dbReference type="Gene3D" id="3.40.1190.20">
    <property type="match status" value="1"/>
</dbReference>
<gene>
    <name evidence="3" type="primary">20347375</name>
    <name evidence="2" type="ORF">GGTG_06917</name>
</gene>
<reference evidence="2" key="2">
    <citation type="submission" date="2010-07" db="EMBL/GenBank/DDBJ databases">
        <authorList>
            <consortium name="The Broad Institute Genome Sequencing Platform"/>
            <consortium name="Broad Institute Genome Sequencing Center for Infectious Disease"/>
            <person name="Ma L.-J."/>
            <person name="Dead R."/>
            <person name="Young S."/>
            <person name="Zeng Q."/>
            <person name="Koehrsen M."/>
            <person name="Alvarado L."/>
            <person name="Berlin A."/>
            <person name="Chapman S.B."/>
            <person name="Chen Z."/>
            <person name="Freedman E."/>
            <person name="Gellesch M."/>
            <person name="Goldberg J."/>
            <person name="Griggs A."/>
            <person name="Gujja S."/>
            <person name="Heilman E.R."/>
            <person name="Heiman D."/>
            <person name="Hepburn T."/>
            <person name="Howarth C."/>
            <person name="Jen D."/>
            <person name="Larson L."/>
            <person name="Mehta T."/>
            <person name="Neiman D."/>
            <person name="Pearson M."/>
            <person name="Roberts A."/>
            <person name="Saif S."/>
            <person name="Shea T."/>
            <person name="Shenoy N."/>
            <person name="Sisk P."/>
            <person name="Stolte C."/>
            <person name="Sykes S."/>
            <person name="Walk T."/>
            <person name="White J."/>
            <person name="Yandava C."/>
            <person name="Haas B."/>
            <person name="Nusbaum C."/>
            <person name="Birren B."/>
        </authorList>
    </citation>
    <scope>NUCLEOTIDE SEQUENCE</scope>
    <source>
        <strain evidence="2">R3-111a-1</strain>
    </source>
</reference>
<dbReference type="OrthoDB" id="497927at2759"/>
<feature type="domain" description="Carbohydrate kinase PfkB" evidence="1">
    <location>
        <begin position="33"/>
        <end position="335"/>
    </location>
</feature>
<protein>
    <recommendedName>
        <fullName evidence="1">Carbohydrate kinase PfkB domain-containing protein</fullName>
    </recommendedName>
</protein>
<accession>J3P070</accession>
<organism evidence="2">
    <name type="scientific">Gaeumannomyces tritici (strain R3-111a-1)</name>
    <name type="common">Wheat and barley take-all root rot fungus</name>
    <name type="synonym">Gaeumannomyces graminis var. tritici</name>
    <dbReference type="NCBI Taxonomy" id="644352"/>
    <lineage>
        <taxon>Eukaryota</taxon>
        <taxon>Fungi</taxon>
        <taxon>Dikarya</taxon>
        <taxon>Ascomycota</taxon>
        <taxon>Pezizomycotina</taxon>
        <taxon>Sordariomycetes</taxon>
        <taxon>Sordariomycetidae</taxon>
        <taxon>Magnaporthales</taxon>
        <taxon>Magnaporthaceae</taxon>
        <taxon>Gaeumannomyces</taxon>
    </lineage>
</organism>
<dbReference type="AlphaFoldDB" id="J3P070"/>
<dbReference type="PANTHER" id="PTHR47098:SF1">
    <property type="entry name" value="PFKB FAMILY CARBOHYDRATE KINASE SUPERFAMILY (AFU_ORTHOLOGUE AFUA_4G09500)"/>
    <property type="match status" value="1"/>
</dbReference>
<dbReference type="HOGENOM" id="CLU_032834_0_0_1"/>
<evidence type="ECO:0000259" key="1">
    <source>
        <dbReference type="Pfam" id="PF00294"/>
    </source>
</evidence>
<reference evidence="3" key="5">
    <citation type="submission" date="2018-04" db="UniProtKB">
        <authorList>
            <consortium name="EnsemblFungi"/>
        </authorList>
    </citation>
    <scope>IDENTIFICATION</scope>
    <source>
        <strain evidence="3">R3-111a-1</strain>
    </source>
</reference>
<dbReference type="eggNOG" id="ENOG502S13D">
    <property type="taxonomic scope" value="Eukaryota"/>
</dbReference>
<evidence type="ECO:0000313" key="4">
    <source>
        <dbReference type="Proteomes" id="UP000006039"/>
    </source>
</evidence>
<dbReference type="EnsemblFungi" id="EJT77003">
    <property type="protein sequence ID" value="EJT77003"/>
    <property type="gene ID" value="GGTG_06917"/>
</dbReference>
<reference evidence="2" key="3">
    <citation type="submission" date="2010-09" db="EMBL/GenBank/DDBJ databases">
        <title>Annotation of Gaeumannomyces graminis var. tritici R3-111a-1.</title>
        <authorList>
            <consortium name="The Broad Institute Genome Sequencing Platform"/>
            <person name="Ma L.-J."/>
            <person name="Dead R."/>
            <person name="Young S.K."/>
            <person name="Zeng Q."/>
            <person name="Gargeya S."/>
            <person name="Fitzgerald M."/>
            <person name="Haas B."/>
            <person name="Abouelleil A."/>
            <person name="Alvarado L."/>
            <person name="Arachchi H.M."/>
            <person name="Berlin A."/>
            <person name="Brown A."/>
            <person name="Chapman S.B."/>
            <person name="Chen Z."/>
            <person name="Dunbar C."/>
            <person name="Freedman E."/>
            <person name="Gearin G."/>
            <person name="Gellesch M."/>
            <person name="Goldberg J."/>
            <person name="Griggs A."/>
            <person name="Gujja S."/>
            <person name="Heiman D."/>
            <person name="Howarth C."/>
            <person name="Larson L."/>
            <person name="Lui A."/>
            <person name="MacDonald P.J.P."/>
            <person name="Mehta T."/>
            <person name="Montmayeur A."/>
            <person name="Murphy C."/>
            <person name="Neiman D."/>
            <person name="Pearson M."/>
            <person name="Priest M."/>
            <person name="Roberts A."/>
            <person name="Saif S."/>
            <person name="Shea T."/>
            <person name="Shenoy N."/>
            <person name="Sisk P."/>
            <person name="Stolte C."/>
            <person name="Sykes S."/>
            <person name="Yandava C."/>
            <person name="Wortman J."/>
            <person name="Nusbaum C."/>
            <person name="Birren B."/>
        </authorList>
    </citation>
    <scope>NUCLEOTIDE SEQUENCE</scope>
    <source>
        <strain evidence="2">R3-111a-1</strain>
    </source>
</reference>
<dbReference type="GeneID" id="20347375"/>
<dbReference type="RefSeq" id="XP_009223003.1">
    <property type="nucleotide sequence ID" value="XM_009224739.1"/>
</dbReference>
<dbReference type="PANTHER" id="PTHR47098">
    <property type="entry name" value="PROTEIN MAK32"/>
    <property type="match status" value="1"/>
</dbReference>
<dbReference type="Pfam" id="PF00294">
    <property type="entry name" value="PfkB"/>
    <property type="match status" value="1"/>
</dbReference>
<keyword evidence="4" id="KW-1185">Reference proteome</keyword>
<dbReference type="VEuPathDB" id="FungiDB:GGTG_06917"/>
<sequence>MAQLWSKDAPDKPRPPDFVSLGMVVLDEIRFPERTLTDVPGGSGLYATLGARLGASYSPAGPGAVGYLSLVGKDFSDSIEDQVQSWEIMLDLQRLPDSPTTRGLLEYEDNVFGRKSFRYLTPVLQPLPSGLAASAQHPLIEARSFHFLALPQDLERHVDSLLSLRRERGIRERPLVVWEPAPLGCKRSNLDAHLRACRLVDVFSPNHLELGYLVREHGDAAMGSSSSSTFSHEATVEDAGRFLAATRGGAAGMVVVRCGEHGCVTMSQGAAGASAEWLPPYHDAGCSAVAVVDPTGAGNAFLGGFALGLLETGDSRQAAVRGSVSASFALEQFGLPKLAPATADSPERWNGAVFHSRLVEFEARVRNASEDCKTT</sequence>
<proteinExistence type="predicted"/>
<dbReference type="STRING" id="644352.J3P070"/>
<name>J3P070_GAET3</name>
<evidence type="ECO:0000313" key="2">
    <source>
        <dbReference type="EMBL" id="EJT77003.1"/>
    </source>
</evidence>
<evidence type="ECO:0000313" key="3">
    <source>
        <dbReference type="EnsemblFungi" id="EJT77003"/>
    </source>
</evidence>
<dbReference type="InterPro" id="IPR011611">
    <property type="entry name" value="PfkB_dom"/>
</dbReference>
<dbReference type="Proteomes" id="UP000006039">
    <property type="component" value="Unassembled WGS sequence"/>
</dbReference>